<organism evidence="1">
    <name type="scientific">Anguilla anguilla</name>
    <name type="common">European freshwater eel</name>
    <name type="synonym">Muraena anguilla</name>
    <dbReference type="NCBI Taxonomy" id="7936"/>
    <lineage>
        <taxon>Eukaryota</taxon>
        <taxon>Metazoa</taxon>
        <taxon>Chordata</taxon>
        <taxon>Craniata</taxon>
        <taxon>Vertebrata</taxon>
        <taxon>Euteleostomi</taxon>
        <taxon>Actinopterygii</taxon>
        <taxon>Neopterygii</taxon>
        <taxon>Teleostei</taxon>
        <taxon>Anguilliformes</taxon>
        <taxon>Anguillidae</taxon>
        <taxon>Anguilla</taxon>
    </lineage>
</organism>
<evidence type="ECO:0000313" key="1">
    <source>
        <dbReference type="EMBL" id="JAH99827.1"/>
    </source>
</evidence>
<protein>
    <submittedName>
        <fullName evidence="1">Uncharacterized protein</fullName>
    </submittedName>
</protein>
<proteinExistence type="predicted"/>
<reference evidence="1" key="1">
    <citation type="submission" date="2014-11" db="EMBL/GenBank/DDBJ databases">
        <authorList>
            <person name="Amaro Gonzalez C."/>
        </authorList>
    </citation>
    <scope>NUCLEOTIDE SEQUENCE</scope>
</reference>
<name>A0A0E9XAR0_ANGAN</name>
<sequence>MSVSRLLCAIEQLILSE</sequence>
<accession>A0A0E9XAR0</accession>
<dbReference type="EMBL" id="GBXM01008750">
    <property type="protein sequence ID" value="JAH99827.1"/>
    <property type="molecule type" value="Transcribed_RNA"/>
</dbReference>
<dbReference type="AlphaFoldDB" id="A0A0E9XAR0"/>
<reference evidence="1" key="2">
    <citation type="journal article" date="2015" name="Fish Shellfish Immunol.">
        <title>Early steps in the European eel (Anguilla anguilla)-Vibrio vulnificus interaction in the gills: Role of the RtxA13 toxin.</title>
        <authorList>
            <person name="Callol A."/>
            <person name="Pajuelo D."/>
            <person name="Ebbesson L."/>
            <person name="Teles M."/>
            <person name="MacKenzie S."/>
            <person name="Amaro C."/>
        </authorList>
    </citation>
    <scope>NUCLEOTIDE SEQUENCE</scope>
</reference>